<organism evidence="3 4">
    <name type="scientific">Amblyomma americanum</name>
    <name type="common">Lone star tick</name>
    <dbReference type="NCBI Taxonomy" id="6943"/>
    <lineage>
        <taxon>Eukaryota</taxon>
        <taxon>Metazoa</taxon>
        <taxon>Ecdysozoa</taxon>
        <taxon>Arthropoda</taxon>
        <taxon>Chelicerata</taxon>
        <taxon>Arachnida</taxon>
        <taxon>Acari</taxon>
        <taxon>Parasitiformes</taxon>
        <taxon>Ixodida</taxon>
        <taxon>Ixodoidea</taxon>
        <taxon>Ixodidae</taxon>
        <taxon>Amblyomminae</taxon>
        <taxon>Amblyomma</taxon>
    </lineage>
</organism>
<reference evidence="3 4" key="1">
    <citation type="journal article" date="2023" name="Arcadia Sci">
        <title>De novo assembly of a long-read Amblyomma americanum tick genome.</title>
        <authorList>
            <person name="Chou S."/>
            <person name="Poskanzer K.E."/>
            <person name="Rollins M."/>
            <person name="Thuy-Boun P.S."/>
        </authorList>
    </citation>
    <scope>NUCLEOTIDE SEQUENCE [LARGE SCALE GENOMIC DNA]</scope>
    <source>
        <strain evidence="3">F_SG_1</strain>
        <tissue evidence="3">Salivary glands</tissue>
    </source>
</reference>
<dbReference type="GO" id="GO:0004222">
    <property type="term" value="F:metalloendopeptidase activity"/>
    <property type="evidence" value="ECO:0007669"/>
    <property type="project" value="InterPro"/>
</dbReference>
<evidence type="ECO:0000256" key="1">
    <source>
        <dbReference type="SAM" id="MobiDB-lite"/>
    </source>
</evidence>
<dbReference type="PANTHER" id="PTHR11733:SF241">
    <property type="entry name" value="GH26575P-RELATED"/>
    <property type="match status" value="1"/>
</dbReference>
<feature type="compositionally biased region" description="Basic and acidic residues" evidence="1">
    <location>
        <begin position="1"/>
        <end position="12"/>
    </location>
</feature>
<dbReference type="Proteomes" id="UP001321473">
    <property type="component" value="Unassembled WGS sequence"/>
</dbReference>
<dbReference type="EMBL" id="JARKHS020033696">
    <property type="protein sequence ID" value="KAK8758795.1"/>
    <property type="molecule type" value="Genomic_DNA"/>
</dbReference>
<dbReference type="InterPro" id="IPR042089">
    <property type="entry name" value="Peptidase_M13_dom_2"/>
</dbReference>
<keyword evidence="2" id="KW-1133">Transmembrane helix</keyword>
<gene>
    <name evidence="3" type="ORF">V5799_003570</name>
</gene>
<dbReference type="SUPFAM" id="SSF55486">
    <property type="entry name" value="Metalloproteases ('zincins'), catalytic domain"/>
    <property type="match status" value="1"/>
</dbReference>
<feature type="region of interest" description="Disordered" evidence="1">
    <location>
        <begin position="180"/>
        <end position="223"/>
    </location>
</feature>
<evidence type="ECO:0000313" key="4">
    <source>
        <dbReference type="Proteomes" id="UP001321473"/>
    </source>
</evidence>
<comment type="caution">
    <text evidence="3">The sequence shown here is derived from an EMBL/GenBank/DDBJ whole genome shotgun (WGS) entry which is preliminary data.</text>
</comment>
<protein>
    <submittedName>
        <fullName evidence="3">Uncharacterized protein</fullName>
    </submittedName>
</protein>
<dbReference type="GO" id="GO:0016485">
    <property type="term" value="P:protein processing"/>
    <property type="evidence" value="ECO:0007669"/>
    <property type="project" value="TreeGrafter"/>
</dbReference>
<keyword evidence="4" id="KW-1185">Reference proteome</keyword>
<accession>A0AAQ4D8K5</accession>
<dbReference type="PROSITE" id="PS51885">
    <property type="entry name" value="NEPRILYSIN"/>
    <property type="match status" value="1"/>
</dbReference>
<feature type="transmembrane region" description="Helical" evidence="2">
    <location>
        <begin position="251"/>
        <end position="273"/>
    </location>
</feature>
<keyword evidence="2" id="KW-0472">Membrane</keyword>
<evidence type="ECO:0000313" key="3">
    <source>
        <dbReference type="EMBL" id="KAK8758795.1"/>
    </source>
</evidence>
<feature type="compositionally biased region" description="Polar residues" evidence="1">
    <location>
        <begin position="180"/>
        <end position="192"/>
    </location>
</feature>
<dbReference type="InterPro" id="IPR024079">
    <property type="entry name" value="MetalloPept_cat_dom_sf"/>
</dbReference>
<keyword evidence="2" id="KW-0812">Transmembrane</keyword>
<dbReference type="InterPro" id="IPR000718">
    <property type="entry name" value="Peptidase_M13"/>
</dbReference>
<dbReference type="AlphaFoldDB" id="A0AAQ4D8K5"/>
<feature type="compositionally biased region" description="Basic and acidic residues" evidence="1">
    <location>
        <begin position="69"/>
        <end position="85"/>
    </location>
</feature>
<dbReference type="Gene3D" id="1.10.1380.10">
    <property type="entry name" value="Neutral endopeptidase , domain2"/>
    <property type="match status" value="1"/>
</dbReference>
<dbReference type="PANTHER" id="PTHR11733">
    <property type="entry name" value="ZINC METALLOPROTEASE FAMILY M13 NEPRILYSIN-RELATED"/>
    <property type="match status" value="1"/>
</dbReference>
<dbReference type="GO" id="GO:0005886">
    <property type="term" value="C:plasma membrane"/>
    <property type="evidence" value="ECO:0007669"/>
    <property type="project" value="TreeGrafter"/>
</dbReference>
<evidence type="ECO:0000256" key="2">
    <source>
        <dbReference type="SAM" id="Phobius"/>
    </source>
</evidence>
<sequence>MLGTSEEKKEVANGEESEDYGHHHQKNTMKKYDDMEGSSSQSDLGTNAGGRKRPPKFTAAFVAPVAPESEPRSDPDSRRSDDWQHRHGILKTMGTDEPNVHQFSRTTTELPERNQSGDDPSTTSQGRAVVSRSTEEVFGDLEPTTNSAALSTQSAQHGERDATKQPSSFDATLAEFFSSQPRKQSVASAQSSKRSDAGGQDTTTSTVLNKMATGDERPSRARKPTVRFGSATIYEVTALTLSQLTPTVDRFYQLLGLAATFATVWFSVVLYMAMRRRVQTTEVGSCTASAECQSAHADLADFMDPATEPCSNFHRHACNKWMLEHGTDMVSDARRKALKAAWDALLTPYGGFAAAVPKAFREFYATCNRFLTLPSTETPSSILEPLRIHADILLMENFTVFMERAIFLSLRQGIHVAFKLHLVNDMSHTDIHLSTAMTLMGKLNQDALLQNLTNELRSLLDYALAGSSIKTTLAAILKLDTALSLRSRSESTVRLPVTRLGALSNFLSTSEWLRQLVRLASQGHALAWMDKASRTSHLRVLANIRLELYNGTAADGSSVQPSWKGGVLTFPQDFLWEKRHARMHSMLHPGPLFTDLRDSILFAGRVAYAKQLKAVVVPPSVAQWPFCYPSDYVPPEFDLGMFGALVAKELASAPFVDFPNGTRGLERPTEIDSFSRCIKPIADAVLETPFNHRSQTVTTEAFVWVRGARLAFDALKDSVQRIGDLDAEEWRKAQRTFFKRFCLLACSCKAEPEGMSPEARCLLPLANMNEFSEAFHCSASSKMVNQPCDVR</sequence>
<feature type="compositionally biased region" description="Polar residues" evidence="1">
    <location>
        <begin position="143"/>
        <end position="156"/>
    </location>
</feature>
<name>A0AAQ4D8K5_AMBAM</name>
<feature type="compositionally biased region" description="Polar residues" evidence="1">
    <location>
        <begin position="117"/>
        <end position="126"/>
    </location>
</feature>
<proteinExistence type="predicted"/>
<dbReference type="Gene3D" id="3.40.390.10">
    <property type="entry name" value="Collagenase (Catalytic Domain)"/>
    <property type="match status" value="2"/>
</dbReference>
<feature type="region of interest" description="Disordered" evidence="1">
    <location>
        <begin position="1"/>
        <end position="167"/>
    </location>
</feature>